<reference evidence="4" key="1">
    <citation type="submission" date="2016-11" db="EMBL/GenBank/DDBJ databases">
        <authorList>
            <person name="Varghese N."/>
            <person name="Submissions S."/>
        </authorList>
    </citation>
    <scope>NUCLEOTIDE SEQUENCE [LARGE SCALE GENOMIC DNA]</scope>
    <source>
        <strain evidence="4">USBA-503</strain>
    </source>
</reference>
<dbReference type="OrthoDB" id="9790935at2"/>
<dbReference type="InterPro" id="IPR003346">
    <property type="entry name" value="Transposase_20"/>
</dbReference>
<feature type="domain" description="Transposase IS116/IS110/IS902 C-terminal" evidence="2">
    <location>
        <begin position="301"/>
        <end position="378"/>
    </location>
</feature>
<dbReference type="NCBIfam" id="NF033542">
    <property type="entry name" value="transpos_IS110"/>
    <property type="match status" value="1"/>
</dbReference>
<evidence type="ECO:0000259" key="2">
    <source>
        <dbReference type="Pfam" id="PF02371"/>
    </source>
</evidence>
<dbReference type="AlphaFoldDB" id="A0A1M6UJG6"/>
<dbReference type="STRING" id="1830138.SAMN05443507_1202"/>
<dbReference type="PANTHER" id="PTHR33055:SF3">
    <property type="entry name" value="PUTATIVE TRANSPOSASE FOR IS117-RELATED"/>
    <property type="match status" value="1"/>
</dbReference>
<dbReference type="PANTHER" id="PTHR33055">
    <property type="entry name" value="TRANSPOSASE FOR INSERTION SEQUENCE ELEMENT IS1111A"/>
    <property type="match status" value="1"/>
</dbReference>
<dbReference type="GO" id="GO:0006313">
    <property type="term" value="P:DNA transposition"/>
    <property type="evidence" value="ECO:0007669"/>
    <property type="project" value="InterPro"/>
</dbReference>
<evidence type="ECO:0000313" key="4">
    <source>
        <dbReference type="Proteomes" id="UP000184016"/>
    </source>
</evidence>
<sequence length="425" mass="48435">MKSRLVKVQNQRVERISTTTLVIGIDIAKERHAAQAINFRGIVLSNKPIIFSNDRSGFEHLERTIRKLQTTHGMDDVIIGMESTGHYWFNLANWLVKQGIDVVLVNPLTTKRNKENRDNSPSKNDPKDALVIADAVSRGYYASFSPKDEAFRRIRVVVTNREHWVVERGRIENRIHRWLDIRFPEYGQAFEDIFSARSLATLRRFSTPSDLLQLTPERMIEIWGEYMSRPGGLRGKRKAIELLELARHSVGDTFALEEDKWELTHLVDEYERIQRIVEEADEMMKKMLPEIPGSELVLSVGVSAPATAAILAFGGDLSKLSHGNQLLRKAGLNLAEKSSGKYKGKIKLTKRGNSLLRKHLYFTVFRLLSHNSAFQALHTHNIEVKRMTKMQSIMKLIGKLARMLVAIARQGEEFSLDKAQLTLAA</sequence>
<name>A0A1M6UJG6_9BACL</name>
<dbReference type="GO" id="GO:0004803">
    <property type="term" value="F:transposase activity"/>
    <property type="evidence" value="ECO:0007669"/>
    <property type="project" value="InterPro"/>
</dbReference>
<dbReference type="Pfam" id="PF01548">
    <property type="entry name" value="DEDD_Tnp_IS110"/>
    <property type="match status" value="1"/>
</dbReference>
<keyword evidence="4" id="KW-1185">Reference proteome</keyword>
<dbReference type="Pfam" id="PF02371">
    <property type="entry name" value="Transposase_20"/>
    <property type="match status" value="1"/>
</dbReference>
<protein>
    <submittedName>
        <fullName evidence="3">Transposase</fullName>
    </submittedName>
</protein>
<proteinExistence type="predicted"/>
<feature type="domain" description="Transposase IS110-like N-terminal" evidence="1">
    <location>
        <begin position="23"/>
        <end position="184"/>
    </location>
</feature>
<dbReference type="InterPro" id="IPR047650">
    <property type="entry name" value="Transpos_IS110"/>
</dbReference>
<evidence type="ECO:0000259" key="1">
    <source>
        <dbReference type="Pfam" id="PF01548"/>
    </source>
</evidence>
<accession>A0A1M6UJG6</accession>
<dbReference type="EMBL" id="FRAF01000020">
    <property type="protein sequence ID" value="SHK69290.1"/>
    <property type="molecule type" value="Genomic_DNA"/>
</dbReference>
<organism evidence="3 4">
    <name type="scientific">Alicyclobacillus tolerans</name>
    <dbReference type="NCBI Taxonomy" id="90970"/>
    <lineage>
        <taxon>Bacteria</taxon>
        <taxon>Bacillati</taxon>
        <taxon>Bacillota</taxon>
        <taxon>Bacilli</taxon>
        <taxon>Bacillales</taxon>
        <taxon>Alicyclobacillaceae</taxon>
        <taxon>Alicyclobacillus</taxon>
    </lineage>
</organism>
<gene>
    <name evidence="3" type="ORF">SAMN05443507_1202</name>
</gene>
<dbReference type="RefSeq" id="WP_072874688.1">
    <property type="nucleotide sequence ID" value="NZ_FRAF01000020.1"/>
</dbReference>
<dbReference type="Proteomes" id="UP000184016">
    <property type="component" value="Unassembled WGS sequence"/>
</dbReference>
<dbReference type="InterPro" id="IPR002525">
    <property type="entry name" value="Transp_IS110-like_N"/>
</dbReference>
<dbReference type="GO" id="GO:0003677">
    <property type="term" value="F:DNA binding"/>
    <property type="evidence" value="ECO:0007669"/>
    <property type="project" value="InterPro"/>
</dbReference>
<evidence type="ECO:0000313" key="3">
    <source>
        <dbReference type="EMBL" id="SHK69290.1"/>
    </source>
</evidence>